<keyword evidence="3 7" id="KW-1133">Transmembrane helix</keyword>
<dbReference type="GO" id="GO:0008932">
    <property type="term" value="F:lytic endotransglycosylase activity"/>
    <property type="evidence" value="ECO:0007669"/>
    <property type="project" value="UniProtKB-UniRule"/>
</dbReference>
<keyword evidence="10" id="KW-1185">Reference proteome</keyword>
<dbReference type="PATRIC" id="fig|92835.4.peg.2988"/>
<dbReference type="GO" id="GO:0009252">
    <property type="term" value="P:peptidoglycan biosynthetic process"/>
    <property type="evidence" value="ECO:0007669"/>
    <property type="project" value="UniProtKB-UniRule"/>
</dbReference>
<dbReference type="OrthoDB" id="9814591at2"/>
<dbReference type="GO" id="GO:0005886">
    <property type="term" value="C:plasma membrane"/>
    <property type="evidence" value="ECO:0007669"/>
    <property type="project" value="UniProtKB-SubCell"/>
</dbReference>
<dbReference type="Gene3D" id="3.30.160.60">
    <property type="entry name" value="Classic Zinc Finger"/>
    <property type="match status" value="1"/>
</dbReference>
<proteinExistence type="inferred from homology"/>
<feature type="compositionally biased region" description="Pro residues" evidence="8">
    <location>
        <begin position="164"/>
        <end position="181"/>
    </location>
</feature>
<evidence type="ECO:0000256" key="8">
    <source>
        <dbReference type="SAM" id="MobiDB-lite"/>
    </source>
</evidence>
<protein>
    <recommendedName>
        <fullName evidence="7">Endolytic murein transglycosylase</fullName>
        <ecNumber evidence="7">4.2.2.29</ecNumber>
    </recommendedName>
    <alternativeName>
        <fullName evidence="7">Peptidoglycan lytic transglycosylase</fullName>
    </alternativeName>
    <alternativeName>
        <fullName evidence="7">Peptidoglycan polymerization terminase</fullName>
    </alternativeName>
</protein>
<keyword evidence="4 7" id="KW-0472">Membrane</keyword>
<comment type="caution">
    <text evidence="9">The sequence shown here is derived from an EMBL/GenBank/DDBJ whole genome shotgun (WGS) entry which is preliminary data.</text>
</comment>
<comment type="catalytic activity">
    <reaction evidence="7">
        <text>a peptidoglycan chain = a peptidoglycan chain with N-acetyl-1,6-anhydromuramyl-[peptide] at the reducing end + a peptidoglycan chain with N-acetylglucosamine at the non-reducing end.</text>
        <dbReference type="EC" id="4.2.2.29"/>
    </reaction>
</comment>
<evidence type="ECO:0000256" key="7">
    <source>
        <dbReference type="HAMAP-Rule" id="MF_02065"/>
    </source>
</evidence>
<feature type="region of interest" description="Disordered" evidence="8">
    <location>
        <begin position="157"/>
        <end position="236"/>
    </location>
</feature>
<dbReference type="PANTHER" id="PTHR30518:SF2">
    <property type="entry name" value="ENDOLYTIC MUREIN TRANSGLYCOSYLASE"/>
    <property type="match status" value="1"/>
</dbReference>
<feature type="compositionally biased region" description="Polar residues" evidence="8">
    <location>
        <begin position="45"/>
        <end position="54"/>
    </location>
</feature>
<gene>
    <name evidence="7" type="primary">mltG</name>
    <name evidence="9" type="ORF">RS81_02960</name>
</gene>
<dbReference type="Gene3D" id="3.30.1490.480">
    <property type="entry name" value="Endolytic murein transglycosylase"/>
    <property type="match status" value="1"/>
</dbReference>
<name>A0A0M2GW60_9MICO</name>
<comment type="function">
    <text evidence="7">Functions as a peptidoglycan terminase that cleaves nascent peptidoglycan strands endolytically to terminate their elongation.</text>
</comment>
<keyword evidence="2 7" id="KW-0812">Transmembrane</keyword>
<dbReference type="AlphaFoldDB" id="A0A0M2GW60"/>
<dbReference type="EMBL" id="JYIZ01000056">
    <property type="protein sequence ID" value="KJL37964.1"/>
    <property type="molecule type" value="Genomic_DNA"/>
</dbReference>
<evidence type="ECO:0000256" key="3">
    <source>
        <dbReference type="ARBA" id="ARBA00022989"/>
    </source>
</evidence>
<evidence type="ECO:0000256" key="2">
    <source>
        <dbReference type="ARBA" id="ARBA00022692"/>
    </source>
</evidence>
<comment type="subcellular location">
    <subcellularLocation>
        <location evidence="7">Cell membrane</location>
        <topology evidence="7">Single-pass membrane protein</topology>
    </subcellularLocation>
</comment>
<dbReference type="RefSeq" id="WP_052682609.1">
    <property type="nucleotide sequence ID" value="NZ_BAAAUP010000014.1"/>
</dbReference>
<keyword evidence="1 7" id="KW-1003">Cell membrane</keyword>
<sequence>MSDPSQPAAPGSRRAAREAAARQAPDAGATAPTPSPQPEPAPSSGTLPGTSTPGPSAGRSIPSHPSSGSIPTAPRPATAPVESQAMPVLADSGPFPAQLSTGALPVFTPRTPAAAAPAQAAASVETPRPSASADPGPVDDEPWIFGAVEAAPAIPYARGSRPAAPTPAAPLPQAAPQPQPQPHEGAQQPQETHGRTALAERPTGITASTATLEDLFTGESSTDDLGDAPPRPNKRKRRIGGWIALGVVLAILGGIAAGGWYVWTTYEEQIRDVMGWAEPKDYEEGLANGETYITIAEGDTGSPISQSLFDAGVTKTDDAFYDYLIETAQNPPFVPGVFKLQKQMTSEAALAALLDPANKMENTAQLREGLTVEQSLPLLAEGTGIELADYETAVADPSQYGVEADTLEGWLFPATYSFEPGVTATQVIQTLVDRTVESLDAAEVPEAQRQEILTIASIIQREARYEEDMQKVSTVIQNRLKPDNQETFGLLQMDSTAQYGYGEMHDGTVSSSAEALADDNPWNTYVHAGLPVGPIANPGDVAIDAAMHPVDGDWLYFVTVNLDTGETIFTTNLADHNRAVAQWQTWCADNPDSGC</sequence>
<dbReference type="PANTHER" id="PTHR30518">
    <property type="entry name" value="ENDOLYTIC MUREIN TRANSGLYCOSYLASE"/>
    <property type="match status" value="1"/>
</dbReference>
<keyword evidence="5 7" id="KW-0456">Lyase</keyword>
<keyword evidence="6 7" id="KW-0961">Cell wall biogenesis/degradation</keyword>
<feature type="region of interest" description="Disordered" evidence="8">
    <location>
        <begin position="1"/>
        <end position="142"/>
    </location>
</feature>
<reference evidence="9 10" key="1">
    <citation type="submission" date="2015-02" db="EMBL/GenBank/DDBJ databases">
        <title>Draft genome sequences of ten Microbacterium spp. with emphasis on heavy metal contaminated environments.</title>
        <authorList>
            <person name="Corretto E."/>
        </authorList>
    </citation>
    <scope>NUCLEOTIDE SEQUENCE [LARGE SCALE GENOMIC DNA]</scope>
    <source>
        <strain evidence="9 10">DSM 12510</strain>
    </source>
</reference>
<feature type="compositionally biased region" description="Low complexity" evidence="8">
    <location>
        <begin position="21"/>
        <end position="32"/>
    </location>
</feature>
<evidence type="ECO:0000256" key="6">
    <source>
        <dbReference type="ARBA" id="ARBA00023316"/>
    </source>
</evidence>
<evidence type="ECO:0000313" key="9">
    <source>
        <dbReference type="EMBL" id="KJL37964.1"/>
    </source>
</evidence>
<dbReference type="GO" id="GO:0071555">
    <property type="term" value="P:cell wall organization"/>
    <property type="evidence" value="ECO:0007669"/>
    <property type="project" value="UniProtKB-KW"/>
</dbReference>
<dbReference type="InterPro" id="IPR003770">
    <property type="entry name" value="MLTG-like"/>
</dbReference>
<dbReference type="HAMAP" id="MF_02065">
    <property type="entry name" value="MltG"/>
    <property type="match status" value="1"/>
</dbReference>
<feature type="compositionally biased region" description="Low complexity" evidence="8">
    <location>
        <begin position="60"/>
        <end position="71"/>
    </location>
</feature>
<feature type="compositionally biased region" description="Low complexity" evidence="8">
    <location>
        <begin position="112"/>
        <end position="122"/>
    </location>
</feature>
<feature type="site" description="Important for catalytic activity" evidence="7">
    <location>
        <position position="462"/>
    </location>
</feature>
<evidence type="ECO:0000256" key="4">
    <source>
        <dbReference type="ARBA" id="ARBA00023136"/>
    </source>
</evidence>
<evidence type="ECO:0000313" key="10">
    <source>
        <dbReference type="Proteomes" id="UP000033956"/>
    </source>
</evidence>
<accession>A0A0M2GW60</accession>
<dbReference type="NCBIfam" id="TIGR00247">
    <property type="entry name" value="endolytic transglycosylase MltG"/>
    <property type="match status" value="1"/>
</dbReference>
<feature type="compositionally biased region" description="Low complexity" evidence="8">
    <location>
        <begin position="1"/>
        <end position="13"/>
    </location>
</feature>
<dbReference type="Proteomes" id="UP000033956">
    <property type="component" value="Unassembled WGS sequence"/>
</dbReference>
<dbReference type="Pfam" id="PF02618">
    <property type="entry name" value="YceG"/>
    <property type="match status" value="1"/>
</dbReference>
<dbReference type="STRING" id="92835.RS81_02960"/>
<evidence type="ECO:0000256" key="5">
    <source>
        <dbReference type="ARBA" id="ARBA00023239"/>
    </source>
</evidence>
<evidence type="ECO:0000256" key="1">
    <source>
        <dbReference type="ARBA" id="ARBA00022475"/>
    </source>
</evidence>
<feature type="transmembrane region" description="Helical" evidence="7">
    <location>
        <begin position="239"/>
        <end position="263"/>
    </location>
</feature>
<dbReference type="EC" id="4.2.2.29" evidence="7"/>
<comment type="similarity">
    <text evidence="7">Belongs to the transglycosylase MltG family.</text>
</comment>
<organism evidence="9 10">
    <name type="scientific">Microbacterium terrae</name>
    <dbReference type="NCBI Taxonomy" id="69369"/>
    <lineage>
        <taxon>Bacteria</taxon>
        <taxon>Bacillati</taxon>
        <taxon>Actinomycetota</taxon>
        <taxon>Actinomycetes</taxon>
        <taxon>Micrococcales</taxon>
        <taxon>Microbacteriaceae</taxon>
        <taxon>Microbacterium</taxon>
    </lineage>
</organism>